<dbReference type="GO" id="GO:0005829">
    <property type="term" value="C:cytosol"/>
    <property type="evidence" value="ECO:0007669"/>
    <property type="project" value="TreeGrafter"/>
</dbReference>
<keyword evidence="13" id="KW-1185">Reference proteome</keyword>
<dbReference type="Pfam" id="PF00271">
    <property type="entry name" value="Helicase_C"/>
    <property type="match status" value="1"/>
</dbReference>
<dbReference type="PROSITE" id="PS51195">
    <property type="entry name" value="Q_MOTIF"/>
    <property type="match status" value="1"/>
</dbReference>
<feature type="compositionally biased region" description="Basic residues" evidence="8">
    <location>
        <begin position="386"/>
        <end position="407"/>
    </location>
</feature>
<evidence type="ECO:0000313" key="13">
    <source>
        <dbReference type="Proteomes" id="UP000268973"/>
    </source>
</evidence>
<feature type="region of interest" description="Disordered" evidence="8">
    <location>
        <begin position="362"/>
        <end position="407"/>
    </location>
</feature>
<dbReference type="GO" id="GO:0003676">
    <property type="term" value="F:nucleic acid binding"/>
    <property type="evidence" value="ECO:0007669"/>
    <property type="project" value="InterPro"/>
</dbReference>
<dbReference type="CDD" id="cd00268">
    <property type="entry name" value="DEADc"/>
    <property type="match status" value="1"/>
</dbReference>
<dbReference type="SMART" id="SM00490">
    <property type="entry name" value="HELICc"/>
    <property type="match status" value="1"/>
</dbReference>
<evidence type="ECO:0000256" key="3">
    <source>
        <dbReference type="ARBA" id="ARBA00022806"/>
    </source>
</evidence>
<dbReference type="InterPro" id="IPR011545">
    <property type="entry name" value="DEAD/DEAH_box_helicase_dom"/>
</dbReference>
<dbReference type="Pfam" id="PF00270">
    <property type="entry name" value="DEAD"/>
    <property type="match status" value="1"/>
</dbReference>
<reference evidence="12 13" key="1">
    <citation type="submission" date="2018-12" db="EMBL/GenBank/DDBJ databases">
        <title>Vibrio sp. isolated from China Sea.</title>
        <authorList>
            <person name="Li Y."/>
        </authorList>
    </citation>
    <scope>NUCLEOTIDE SEQUENCE [LARGE SCALE GENOMIC DNA]</scope>
    <source>
        <strain evidence="12 13">BEI207</strain>
    </source>
</reference>
<keyword evidence="3 7" id="KW-0347">Helicase</keyword>
<dbReference type="GO" id="GO:0016787">
    <property type="term" value="F:hydrolase activity"/>
    <property type="evidence" value="ECO:0007669"/>
    <property type="project" value="UniProtKB-KW"/>
</dbReference>
<evidence type="ECO:0000313" key="12">
    <source>
        <dbReference type="EMBL" id="RTZ18083.1"/>
    </source>
</evidence>
<feature type="domain" description="Helicase ATP-binding" evidence="9">
    <location>
        <begin position="31"/>
        <end position="199"/>
    </location>
</feature>
<evidence type="ECO:0000256" key="8">
    <source>
        <dbReference type="SAM" id="MobiDB-lite"/>
    </source>
</evidence>
<dbReference type="OrthoDB" id="6272169at2"/>
<dbReference type="PROSITE" id="PS51192">
    <property type="entry name" value="HELICASE_ATP_BIND_1"/>
    <property type="match status" value="1"/>
</dbReference>
<evidence type="ECO:0000256" key="2">
    <source>
        <dbReference type="ARBA" id="ARBA00022801"/>
    </source>
</evidence>
<dbReference type="InterPro" id="IPR001650">
    <property type="entry name" value="Helicase_C-like"/>
</dbReference>
<dbReference type="Gene3D" id="3.40.50.300">
    <property type="entry name" value="P-loop containing nucleotide triphosphate hydrolases"/>
    <property type="match status" value="2"/>
</dbReference>
<evidence type="ECO:0000256" key="1">
    <source>
        <dbReference type="ARBA" id="ARBA00022741"/>
    </source>
</evidence>
<keyword evidence="2 7" id="KW-0378">Hydrolase</keyword>
<organism evidence="12 13">
    <name type="scientific">Vibrio aquaticus</name>
    <dbReference type="NCBI Taxonomy" id="2496559"/>
    <lineage>
        <taxon>Bacteria</taxon>
        <taxon>Pseudomonadati</taxon>
        <taxon>Pseudomonadota</taxon>
        <taxon>Gammaproteobacteria</taxon>
        <taxon>Vibrionales</taxon>
        <taxon>Vibrionaceae</taxon>
        <taxon>Vibrio</taxon>
    </lineage>
</organism>
<evidence type="ECO:0000259" key="10">
    <source>
        <dbReference type="PROSITE" id="PS51194"/>
    </source>
</evidence>
<evidence type="ECO:0000256" key="7">
    <source>
        <dbReference type="RuleBase" id="RU000492"/>
    </source>
</evidence>
<gene>
    <name evidence="12" type="ORF">EJ063_04660</name>
</gene>
<dbReference type="PANTHER" id="PTHR47959:SF2">
    <property type="entry name" value="ATP-DEPENDENT RNA HELICASE DEAD BOX FAMILY"/>
    <property type="match status" value="1"/>
</dbReference>
<feature type="short sequence motif" description="Q motif" evidence="6">
    <location>
        <begin position="1"/>
        <end position="28"/>
    </location>
</feature>
<evidence type="ECO:0000256" key="4">
    <source>
        <dbReference type="ARBA" id="ARBA00022840"/>
    </source>
</evidence>
<dbReference type="InterPro" id="IPR044742">
    <property type="entry name" value="DEAD/DEAH_RhlB"/>
</dbReference>
<dbReference type="InterPro" id="IPR027417">
    <property type="entry name" value="P-loop_NTPase"/>
</dbReference>
<keyword evidence="4 7" id="KW-0067">ATP-binding</keyword>
<evidence type="ECO:0000256" key="5">
    <source>
        <dbReference type="ARBA" id="ARBA00038437"/>
    </source>
</evidence>
<evidence type="ECO:0000259" key="9">
    <source>
        <dbReference type="PROSITE" id="PS51192"/>
    </source>
</evidence>
<dbReference type="InterPro" id="IPR050079">
    <property type="entry name" value="DEAD_box_RNA_helicase"/>
</dbReference>
<dbReference type="SUPFAM" id="SSF52540">
    <property type="entry name" value="P-loop containing nucleoside triphosphate hydrolases"/>
    <property type="match status" value="1"/>
</dbReference>
<dbReference type="PROSITE" id="PS51194">
    <property type="entry name" value="HELICASE_CTER"/>
    <property type="match status" value="1"/>
</dbReference>
<name>A0A3S0MLW3_9VIBR</name>
<proteinExistence type="inferred from homology"/>
<evidence type="ECO:0000256" key="6">
    <source>
        <dbReference type="PROSITE-ProRule" id="PRU00552"/>
    </source>
</evidence>
<protein>
    <submittedName>
        <fullName evidence="12">DEAD/DEAH box helicase</fullName>
    </submittedName>
</protein>
<dbReference type="InterPro" id="IPR014014">
    <property type="entry name" value="RNA_helicase_DEAD_Q_motif"/>
</dbReference>
<accession>A0A3S0MLW3</accession>
<dbReference type="InterPro" id="IPR014001">
    <property type="entry name" value="Helicase_ATP-bd"/>
</dbReference>
<dbReference type="GO" id="GO:0005524">
    <property type="term" value="F:ATP binding"/>
    <property type="evidence" value="ECO:0007669"/>
    <property type="project" value="UniProtKB-KW"/>
</dbReference>
<comment type="similarity">
    <text evidence="5 7">Belongs to the DEAD box helicase family.</text>
</comment>
<dbReference type="AlphaFoldDB" id="A0A3S0MLW3"/>
<dbReference type="Proteomes" id="UP000268973">
    <property type="component" value="Unassembled WGS sequence"/>
</dbReference>
<comment type="caution">
    <text evidence="12">The sequence shown here is derived from an EMBL/GenBank/DDBJ whole genome shotgun (WGS) entry which is preliminary data.</text>
</comment>
<keyword evidence="1 7" id="KW-0547">Nucleotide-binding</keyword>
<feature type="domain" description="DEAD-box RNA helicase Q" evidence="11">
    <location>
        <begin position="1"/>
        <end position="28"/>
    </location>
</feature>
<dbReference type="RefSeq" id="WP_126572830.1">
    <property type="nucleotide sequence ID" value="NZ_RXZH01000001.1"/>
</dbReference>
<dbReference type="PROSITE" id="PS00039">
    <property type="entry name" value="DEAD_ATP_HELICASE"/>
    <property type="match status" value="1"/>
</dbReference>
<evidence type="ECO:0000259" key="11">
    <source>
        <dbReference type="PROSITE" id="PS51195"/>
    </source>
</evidence>
<dbReference type="InterPro" id="IPR000629">
    <property type="entry name" value="RNA-helicase_DEAD-box_CS"/>
</dbReference>
<dbReference type="CDD" id="cd18787">
    <property type="entry name" value="SF2_C_DEAD"/>
    <property type="match status" value="1"/>
</dbReference>
<dbReference type="PANTHER" id="PTHR47959">
    <property type="entry name" value="ATP-DEPENDENT RNA HELICASE RHLE-RELATED"/>
    <property type="match status" value="1"/>
</dbReference>
<dbReference type="EMBL" id="RXZH01000001">
    <property type="protein sequence ID" value="RTZ18083.1"/>
    <property type="molecule type" value="Genomic_DNA"/>
</dbReference>
<dbReference type="GO" id="GO:0003724">
    <property type="term" value="F:RNA helicase activity"/>
    <property type="evidence" value="ECO:0007669"/>
    <property type="project" value="InterPro"/>
</dbReference>
<feature type="domain" description="Helicase C-terminal" evidence="10">
    <location>
        <begin position="223"/>
        <end position="375"/>
    </location>
</feature>
<dbReference type="SMART" id="SM00487">
    <property type="entry name" value="DEXDc"/>
    <property type="match status" value="1"/>
</dbReference>
<sequence>MSFSQLSLSKTLIQALPNTIKTPTAIQTLAIPELISGHDVLALAKTGSGKTLAYGLPIIEALKQNQDHQALVLVPTRELAAQVCDAINAVAKPQSLSALCLCGGVDKELQQQALAKQPNILVATTGRLIDLIKHGLSLSQVHYLVLDEADRLLDMGFWPDVQTIADQTSPKRQTALFSATFSDTLRQQAKPLMSAPKELVADQENSTNSDIAETLYLVNKGSKTKALITLIEQQAAKQILVFIGAKENADSLTKKLNKAKITTAALHGNKSQAEREEALEQFKSGQSQVLIATDLLARGIHIDHLPVVINFELPMHAETYIHRVGRTARAGANGIAMSLVCHGETDALNAIRSLTQRELPLQDLEGFPVTDKPSTGESKRAPRDKKANRRTQNKKSIKQFQRKPKAR</sequence>